<accession>A0A377HKV5</accession>
<keyword evidence="1" id="KW-0808">Transferase</keyword>
<dbReference type="InterPro" id="IPR003329">
    <property type="entry name" value="Cytidylyl_trans"/>
</dbReference>
<dbReference type="EC" id="2.7.7.43" evidence="1"/>
<dbReference type="InterPro" id="IPR029044">
    <property type="entry name" value="Nucleotide-diphossugar_trans"/>
</dbReference>
<gene>
    <name evidence="1" type="primary">neuA_1</name>
    <name evidence="1" type="ORF">NCTC11645_01256</name>
</gene>
<keyword evidence="1" id="KW-0548">Nucleotidyltransferase</keyword>
<dbReference type="PANTHER" id="PTHR21485:SF6">
    <property type="entry name" value="N-ACYLNEURAMINATE CYTIDYLYLTRANSFERASE-RELATED"/>
    <property type="match status" value="1"/>
</dbReference>
<reference evidence="1 2" key="1">
    <citation type="submission" date="2018-06" db="EMBL/GenBank/DDBJ databases">
        <authorList>
            <consortium name="Pathogen Informatics"/>
            <person name="Doyle S."/>
        </authorList>
    </citation>
    <scope>NUCLEOTIDE SEQUENCE [LARGE SCALE GENOMIC DNA]</scope>
    <source>
        <strain evidence="1 2">NCTC11645</strain>
    </source>
</reference>
<proteinExistence type="predicted"/>
<dbReference type="CDD" id="cd02513">
    <property type="entry name" value="CMP-NeuAc_Synthase"/>
    <property type="match status" value="1"/>
</dbReference>
<dbReference type="InterPro" id="IPR050793">
    <property type="entry name" value="CMP-NeuNAc_synthase"/>
</dbReference>
<dbReference type="AlphaFoldDB" id="A0A377HKV5"/>
<organism evidence="1 2">
    <name type="scientific">Grimontia hollisae</name>
    <name type="common">Vibrio hollisae</name>
    <dbReference type="NCBI Taxonomy" id="673"/>
    <lineage>
        <taxon>Bacteria</taxon>
        <taxon>Pseudomonadati</taxon>
        <taxon>Pseudomonadota</taxon>
        <taxon>Gammaproteobacteria</taxon>
        <taxon>Vibrionales</taxon>
        <taxon>Vibrionaceae</taxon>
        <taxon>Grimontia</taxon>
    </lineage>
</organism>
<dbReference type="Gene3D" id="3.90.550.10">
    <property type="entry name" value="Spore Coat Polysaccharide Biosynthesis Protein SpsA, Chain A"/>
    <property type="match status" value="1"/>
</dbReference>
<dbReference type="SUPFAM" id="SSF53448">
    <property type="entry name" value="Nucleotide-diphospho-sugar transferases"/>
    <property type="match status" value="1"/>
</dbReference>
<dbReference type="Proteomes" id="UP000254512">
    <property type="component" value="Unassembled WGS sequence"/>
</dbReference>
<evidence type="ECO:0000313" key="2">
    <source>
        <dbReference type="Proteomes" id="UP000254512"/>
    </source>
</evidence>
<dbReference type="EMBL" id="UGHD01000002">
    <property type="protein sequence ID" value="STO56881.1"/>
    <property type="molecule type" value="Genomic_DNA"/>
</dbReference>
<sequence>MRILAITPARGGSKRLPGKNIKNLNGKPLIQWTIDAALAVEEITYVMVTTDCKTIAEIAKQSGADVPFIRPPELATDTSSSTDVIRHVLDFYKMQGEDFDFVLVLQPTSPVRNADDIRRAIALLKINEADAVVSVCPCEHSPLWANTLPENCSMEDFIRHEVSQLRSQDLPNYYRINGAIYLTRVSRFYQENSLFLSSNIFAYVMDNERSIDIDHELDFLIAETVLKYREPNA</sequence>
<dbReference type="Pfam" id="PF02348">
    <property type="entry name" value="CTP_transf_3"/>
    <property type="match status" value="1"/>
</dbReference>
<evidence type="ECO:0000313" key="1">
    <source>
        <dbReference type="EMBL" id="STO56881.1"/>
    </source>
</evidence>
<dbReference type="RefSeq" id="WP_114994923.1">
    <property type="nucleotide sequence ID" value="NZ_CABMOB010000001.1"/>
</dbReference>
<dbReference type="PANTHER" id="PTHR21485">
    <property type="entry name" value="HAD SUPERFAMILY MEMBERS CMAS AND KDSC"/>
    <property type="match status" value="1"/>
</dbReference>
<name>A0A377HKV5_GRIHO</name>
<protein>
    <submittedName>
        <fullName evidence="1">N-acylneuraminate cytidylyltransferase</fullName>
        <ecNumber evidence="1">2.7.7.43</ecNumber>
    </submittedName>
</protein>
<dbReference type="GO" id="GO:0008781">
    <property type="term" value="F:N-acylneuraminate cytidylyltransferase activity"/>
    <property type="evidence" value="ECO:0007669"/>
    <property type="project" value="UniProtKB-EC"/>
</dbReference>